<sequence length="327" mass="36062">MTYRLIGAELSPYSVKVRSYLRYKNLPHVWINRGPASQEEFQKYAKLPLIPLLITPEGQGMQDSTPIIEALEEKYPHPSIHPSDPVAAFVSALVEEFGDEWCNKPMFHYRWRREVDAQSGAERIVAGSMPDLTGEARAQAVAQVKARMVPRLSFVGSSDATAELIENSFRRILAVLETHLVSRPYLFGARPAFGDFGLFAQLYECSTDPTPGAIMRETAPNTLAWISRMLDPRAEGEFESWDSLKATLTPLLKGEVASVFLPWTRANAAAVAAGEPTFSVQLPDGPFSQETQKYHARSLAALQKKYAEAARNPAVPAALAEAGVSLD</sequence>
<dbReference type="Gene3D" id="1.20.1050.10">
    <property type="match status" value="2"/>
</dbReference>
<evidence type="ECO:0000259" key="1">
    <source>
        <dbReference type="PROSITE" id="PS50404"/>
    </source>
</evidence>
<name>A0ABV7LGD8_9HYPH</name>
<dbReference type="InterPro" id="IPR004045">
    <property type="entry name" value="Glutathione_S-Trfase_N"/>
</dbReference>
<dbReference type="InterPro" id="IPR010987">
    <property type="entry name" value="Glutathione-S-Trfase_C-like"/>
</dbReference>
<dbReference type="Pfam" id="PF13417">
    <property type="entry name" value="GST_N_3"/>
    <property type="match status" value="1"/>
</dbReference>
<dbReference type="SUPFAM" id="SSF52833">
    <property type="entry name" value="Thioredoxin-like"/>
    <property type="match status" value="1"/>
</dbReference>
<dbReference type="EMBL" id="JBHRUV010000056">
    <property type="protein sequence ID" value="MFC3266798.1"/>
    <property type="molecule type" value="Genomic_DNA"/>
</dbReference>
<dbReference type="Pfam" id="PF13410">
    <property type="entry name" value="GST_C_2"/>
    <property type="match status" value="1"/>
</dbReference>
<dbReference type="InterPro" id="IPR050931">
    <property type="entry name" value="Mito_Protein_Transport_Metaxin"/>
</dbReference>
<dbReference type="InterPro" id="IPR036249">
    <property type="entry name" value="Thioredoxin-like_sf"/>
</dbReference>
<comment type="caution">
    <text evidence="3">The sequence shown here is derived from an EMBL/GenBank/DDBJ whole genome shotgun (WGS) entry which is preliminary data.</text>
</comment>
<organism evidence="3 4">
    <name type="scientific">Camelimonas abortus</name>
    <dbReference type="NCBI Taxonomy" id="1017184"/>
    <lineage>
        <taxon>Bacteria</taxon>
        <taxon>Pseudomonadati</taxon>
        <taxon>Pseudomonadota</taxon>
        <taxon>Alphaproteobacteria</taxon>
        <taxon>Hyphomicrobiales</taxon>
        <taxon>Chelatococcaceae</taxon>
        <taxon>Camelimonas</taxon>
    </lineage>
</organism>
<dbReference type="PROSITE" id="PS50405">
    <property type="entry name" value="GST_CTER"/>
    <property type="match status" value="1"/>
</dbReference>
<protein>
    <submittedName>
        <fullName evidence="3">Glutathione S-transferase family protein</fullName>
    </submittedName>
</protein>
<feature type="domain" description="GST N-terminal" evidence="1">
    <location>
        <begin position="1"/>
        <end position="79"/>
    </location>
</feature>
<accession>A0ABV7LGD8</accession>
<keyword evidence="4" id="KW-1185">Reference proteome</keyword>
<evidence type="ECO:0000313" key="4">
    <source>
        <dbReference type="Proteomes" id="UP001595536"/>
    </source>
</evidence>
<dbReference type="RefSeq" id="WP_376829021.1">
    <property type="nucleotide sequence ID" value="NZ_JBHLWR010000004.1"/>
</dbReference>
<dbReference type="SUPFAM" id="SSF47616">
    <property type="entry name" value="GST C-terminal domain-like"/>
    <property type="match status" value="1"/>
</dbReference>
<dbReference type="Gene3D" id="3.40.30.10">
    <property type="entry name" value="Glutaredoxin"/>
    <property type="match status" value="1"/>
</dbReference>
<dbReference type="Proteomes" id="UP001595536">
    <property type="component" value="Unassembled WGS sequence"/>
</dbReference>
<evidence type="ECO:0000313" key="3">
    <source>
        <dbReference type="EMBL" id="MFC3266798.1"/>
    </source>
</evidence>
<dbReference type="PANTHER" id="PTHR12289">
    <property type="entry name" value="METAXIN RELATED"/>
    <property type="match status" value="1"/>
</dbReference>
<reference evidence="4" key="1">
    <citation type="journal article" date="2019" name="Int. J. Syst. Evol. Microbiol.">
        <title>The Global Catalogue of Microorganisms (GCM) 10K type strain sequencing project: providing services to taxonomists for standard genome sequencing and annotation.</title>
        <authorList>
            <consortium name="The Broad Institute Genomics Platform"/>
            <consortium name="The Broad Institute Genome Sequencing Center for Infectious Disease"/>
            <person name="Wu L."/>
            <person name="Ma J."/>
        </authorList>
    </citation>
    <scope>NUCLEOTIDE SEQUENCE [LARGE SCALE GENOMIC DNA]</scope>
    <source>
        <strain evidence="4">CCM 7941</strain>
    </source>
</reference>
<dbReference type="InterPro" id="IPR036282">
    <property type="entry name" value="Glutathione-S-Trfase_C_sf"/>
</dbReference>
<dbReference type="PANTHER" id="PTHR12289:SF67">
    <property type="match status" value="1"/>
</dbReference>
<dbReference type="CDD" id="cd00570">
    <property type="entry name" value="GST_N_family"/>
    <property type="match status" value="1"/>
</dbReference>
<feature type="domain" description="GST C-terminal" evidence="2">
    <location>
        <begin position="119"/>
        <end position="251"/>
    </location>
</feature>
<proteinExistence type="predicted"/>
<gene>
    <name evidence="3" type="ORF">ACFOEX_10585</name>
</gene>
<evidence type="ECO:0000259" key="2">
    <source>
        <dbReference type="PROSITE" id="PS50405"/>
    </source>
</evidence>
<dbReference type="PROSITE" id="PS50404">
    <property type="entry name" value="GST_NTER"/>
    <property type="match status" value="1"/>
</dbReference>